<evidence type="ECO:0000256" key="1">
    <source>
        <dbReference type="ARBA" id="ARBA00006484"/>
    </source>
</evidence>
<comment type="caution">
    <text evidence="3">The sequence shown here is derived from an EMBL/GenBank/DDBJ whole genome shotgun (WGS) entry which is preliminary data.</text>
</comment>
<gene>
    <name evidence="3" type="ORF">GB883_11145</name>
</gene>
<dbReference type="GO" id="GO:0030497">
    <property type="term" value="P:fatty acid elongation"/>
    <property type="evidence" value="ECO:0007669"/>
    <property type="project" value="TreeGrafter"/>
</dbReference>
<dbReference type="EMBL" id="WHJE01000046">
    <property type="protein sequence ID" value="KAE8764013.1"/>
    <property type="molecule type" value="Genomic_DNA"/>
</dbReference>
<accession>A0A7J5UPZ0</accession>
<dbReference type="Pfam" id="PF13561">
    <property type="entry name" value="adh_short_C2"/>
    <property type="match status" value="1"/>
</dbReference>
<sequence>MTTILTVTADGSRRPAPVLTRTAVVTGGAGGIGSAIGRRLAQAGYGVVVADIDAAAADAAAAGLPEVDGATHRGFAGDLTDSAVNRDLAEFAAQEAPIGVLVNAVGISPKRDGRKIPFYELTDAEWDQVLAVNVSAPFFLIREAFRHMPTDGSASIVNLLSITAKLGTGGLDGAAFPPHLPSTAAYAASKAALQNLTASLSRELAGHRIRVNGVAPGFVQTPMMGEVPPEGPLLDQVPMRRFARPEEIADAVAFLVSDQATYITGTSLDVNGGWLTC</sequence>
<name>A0A7J5UPZ0_9MICO</name>
<dbReference type="InterPro" id="IPR036291">
    <property type="entry name" value="NAD(P)-bd_dom_sf"/>
</dbReference>
<evidence type="ECO:0000313" key="3">
    <source>
        <dbReference type="EMBL" id="KAE8764013.1"/>
    </source>
</evidence>
<organism evidence="3 4">
    <name type="scientific">Georgenia thermotolerans</name>
    <dbReference type="NCBI Taxonomy" id="527326"/>
    <lineage>
        <taxon>Bacteria</taxon>
        <taxon>Bacillati</taxon>
        <taxon>Actinomycetota</taxon>
        <taxon>Actinomycetes</taxon>
        <taxon>Micrococcales</taxon>
        <taxon>Bogoriellaceae</taxon>
        <taxon>Georgenia</taxon>
    </lineage>
</organism>
<dbReference type="PRINTS" id="PR00081">
    <property type="entry name" value="GDHRDH"/>
</dbReference>
<dbReference type="FunFam" id="3.40.50.720:FF:000084">
    <property type="entry name" value="Short-chain dehydrogenase reductase"/>
    <property type="match status" value="1"/>
</dbReference>
<dbReference type="PRINTS" id="PR00080">
    <property type="entry name" value="SDRFAMILY"/>
</dbReference>
<protein>
    <submittedName>
        <fullName evidence="3">SDR family oxidoreductase</fullName>
    </submittedName>
</protein>
<evidence type="ECO:0000313" key="4">
    <source>
        <dbReference type="Proteomes" id="UP000451860"/>
    </source>
</evidence>
<evidence type="ECO:0000256" key="2">
    <source>
        <dbReference type="ARBA" id="ARBA00023002"/>
    </source>
</evidence>
<dbReference type="GO" id="GO:0016616">
    <property type="term" value="F:oxidoreductase activity, acting on the CH-OH group of donors, NAD or NADP as acceptor"/>
    <property type="evidence" value="ECO:0007669"/>
    <property type="project" value="TreeGrafter"/>
</dbReference>
<dbReference type="OrthoDB" id="517007at2"/>
<reference evidence="3 4" key="1">
    <citation type="submission" date="2019-10" db="EMBL/GenBank/DDBJ databases">
        <title>Georgenia wutianyii sp. nov. and Georgenia yuyongxinii sp. nov. isolated from plateau pika (Ochotona curzoniae) in the Qinghai-Tibet plateau of China.</title>
        <authorList>
            <person name="Tian Z."/>
        </authorList>
    </citation>
    <scope>NUCLEOTIDE SEQUENCE [LARGE SCALE GENOMIC DNA]</scope>
    <source>
        <strain evidence="3 4">DSM 21501</strain>
    </source>
</reference>
<dbReference type="PANTHER" id="PTHR42760">
    <property type="entry name" value="SHORT-CHAIN DEHYDROGENASES/REDUCTASES FAMILY MEMBER"/>
    <property type="match status" value="1"/>
</dbReference>
<dbReference type="PANTHER" id="PTHR42760:SF40">
    <property type="entry name" value="3-OXOACYL-[ACYL-CARRIER-PROTEIN] REDUCTASE, CHLOROPLASTIC"/>
    <property type="match status" value="1"/>
</dbReference>
<dbReference type="Gene3D" id="3.40.50.720">
    <property type="entry name" value="NAD(P)-binding Rossmann-like Domain"/>
    <property type="match status" value="1"/>
</dbReference>
<dbReference type="Proteomes" id="UP000451860">
    <property type="component" value="Unassembled WGS sequence"/>
</dbReference>
<keyword evidence="2" id="KW-0560">Oxidoreductase</keyword>
<dbReference type="RefSeq" id="WP_152202202.1">
    <property type="nucleotide sequence ID" value="NZ_VUKF01000011.1"/>
</dbReference>
<comment type="similarity">
    <text evidence="1">Belongs to the short-chain dehydrogenases/reductases (SDR) family.</text>
</comment>
<dbReference type="InterPro" id="IPR002347">
    <property type="entry name" value="SDR_fam"/>
</dbReference>
<proteinExistence type="inferred from homology"/>
<dbReference type="SUPFAM" id="SSF51735">
    <property type="entry name" value="NAD(P)-binding Rossmann-fold domains"/>
    <property type="match status" value="1"/>
</dbReference>
<keyword evidence="4" id="KW-1185">Reference proteome</keyword>
<dbReference type="AlphaFoldDB" id="A0A7J5UPZ0"/>